<dbReference type="Proteomes" id="UP000190814">
    <property type="component" value="Unassembled WGS sequence"/>
</dbReference>
<dbReference type="RefSeq" id="WP_078765005.1">
    <property type="nucleotide sequence ID" value="NZ_FUXZ01000002.1"/>
</dbReference>
<feature type="transmembrane region" description="Helical" evidence="1">
    <location>
        <begin position="12"/>
        <end position="42"/>
    </location>
</feature>
<evidence type="ECO:0000313" key="3">
    <source>
        <dbReference type="EMBL" id="SKA59894.1"/>
    </source>
</evidence>
<feature type="transmembrane region" description="Helical" evidence="1">
    <location>
        <begin position="265"/>
        <end position="285"/>
    </location>
</feature>
<organism evidence="3 4">
    <name type="scientific">Eubacterium uniforme</name>
    <dbReference type="NCBI Taxonomy" id="39495"/>
    <lineage>
        <taxon>Bacteria</taxon>
        <taxon>Bacillati</taxon>
        <taxon>Bacillota</taxon>
        <taxon>Clostridia</taxon>
        <taxon>Eubacteriales</taxon>
        <taxon>Eubacteriaceae</taxon>
        <taxon>Eubacterium</taxon>
    </lineage>
</organism>
<dbReference type="InterPro" id="IPR052710">
    <property type="entry name" value="CAAX_protease"/>
</dbReference>
<feature type="transmembrane region" description="Helical" evidence="1">
    <location>
        <begin position="105"/>
        <end position="131"/>
    </location>
</feature>
<keyword evidence="4" id="KW-1185">Reference proteome</keyword>
<dbReference type="AlphaFoldDB" id="A0A1T4V4R0"/>
<dbReference type="PANTHER" id="PTHR36435:SF1">
    <property type="entry name" value="CAAX AMINO TERMINAL PROTEASE FAMILY PROTEIN"/>
    <property type="match status" value="1"/>
</dbReference>
<name>A0A1T4V4R0_9FIRM</name>
<evidence type="ECO:0000313" key="4">
    <source>
        <dbReference type="Proteomes" id="UP000190814"/>
    </source>
</evidence>
<protein>
    <submittedName>
        <fullName evidence="3">Membrane protease YdiL, CAAX protease family</fullName>
    </submittedName>
</protein>
<evidence type="ECO:0000256" key="1">
    <source>
        <dbReference type="SAM" id="Phobius"/>
    </source>
</evidence>
<accession>A0A1T4V4R0</accession>
<proteinExistence type="predicted"/>
<dbReference type="EMBL" id="FUXZ01000002">
    <property type="protein sequence ID" value="SKA59894.1"/>
    <property type="molecule type" value="Genomic_DNA"/>
</dbReference>
<keyword evidence="3" id="KW-0378">Hydrolase</keyword>
<keyword evidence="1" id="KW-0812">Transmembrane</keyword>
<reference evidence="3 4" key="1">
    <citation type="submission" date="2017-02" db="EMBL/GenBank/DDBJ databases">
        <authorList>
            <person name="Peterson S.W."/>
        </authorList>
    </citation>
    <scope>NUCLEOTIDE SEQUENCE [LARGE SCALE GENOMIC DNA]</scope>
    <source>
        <strain evidence="3 4">ATCC 35992</strain>
    </source>
</reference>
<feature type="transmembrane region" description="Helical" evidence="1">
    <location>
        <begin position="62"/>
        <end position="84"/>
    </location>
</feature>
<feature type="transmembrane region" description="Helical" evidence="1">
    <location>
        <begin position="181"/>
        <end position="199"/>
    </location>
</feature>
<keyword evidence="1" id="KW-0472">Membrane</keyword>
<gene>
    <name evidence="3" type="ORF">SAMN02745111_00107</name>
</gene>
<feature type="transmembrane region" description="Helical" evidence="1">
    <location>
        <begin position="151"/>
        <end position="169"/>
    </location>
</feature>
<dbReference type="InterPro" id="IPR003675">
    <property type="entry name" value="Rce1/LyrA-like_dom"/>
</dbReference>
<feature type="transmembrane region" description="Helical" evidence="1">
    <location>
        <begin position="228"/>
        <end position="245"/>
    </location>
</feature>
<keyword evidence="3" id="KW-0645">Protease</keyword>
<dbReference type="PANTHER" id="PTHR36435">
    <property type="entry name" value="SLR1288 PROTEIN"/>
    <property type="match status" value="1"/>
</dbReference>
<dbReference type="GO" id="GO:0006508">
    <property type="term" value="P:proteolysis"/>
    <property type="evidence" value="ECO:0007669"/>
    <property type="project" value="UniProtKB-KW"/>
</dbReference>
<dbReference type="GO" id="GO:0080120">
    <property type="term" value="P:CAAX-box protein maturation"/>
    <property type="evidence" value="ECO:0007669"/>
    <property type="project" value="UniProtKB-ARBA"/>
</dbReference>
<keyword evidence="1" id="KW-1133">Transmembrane helix</keyword>
<feature type="transmembrane region" description="Helical" evidence="1">
    <location>
        <begin position="205"/>
        <end position="221"/>
    </location>
</feature>
<sequence>MDNNKPKEPITLFNIFGLIYPLGIYYVAQVIVVILFAFYVVANNPEAASDKELYTELVMKQAITITLVSDAILIPIMILLMKFDSSKLKKKGYKRVLQNVEPAKFLLVIPYAFLGMVVCNLLATFALSVLPESFTKSYDSAAASIYSGNKVVMVIAVALVGPILEELVFRGVLYNRLKDMFGVVVAVLGSAITFGVFHMNWVQGIYAGTLGLLLAFLYYKYKSIIAPIMMHVICNSISLVATFLSKEGVEGAAKGSEKVKVTPELLSGFMFYLFIFIIVFFVVLIKVRVVEQYVRVDNNNPYGKYGELNNPYGYNQMNNGYNQMNNGYNQMNNGYNQMNNGYNQPNNAPGQTVDNYNGYGNNQWIDDYLSNQGNSNNNDNNTNQ</sequence>
<dbReference type="Pfam" id="PF02517">
    <property type="entry name" value="Rce1-like"/>
    <property type="match status" value="1"/>
</dbReference>
<dbReference type="STRING" id="39495.SAMN02745111_00107"/>
<feature type="domain" description="CAAX prenyl protease 2/Lysostaphin resistance protein A-like" evidence="2">
    <location>
        <begin position="149"/>
        <end position="236"/>
    </location>
</feature>
<dbReference type="OrthoDB" id="9782250at2"/>
<evidence type="ECO:0000259" key="2">
    <source>
        <dbReference type="Pfam" id="PF02517"/>
    </source>
</evidence>
<dbReference type="GO" id="GO:0004175">
    <property type="term" value="F:endopeptidase activity"/>
    <property type="evidence" value="ECO:0007669"/>
    <property type="project" value="UniProtKB-ARBA"/>
</dbReference>